<dbReference type="CDD" id="cd00093">
    <property type="entry name" value="HTH_XRE"/>
    <property type="match status" value="1"/>
</dbReference>
<organism evidence="2 3">
    <name type="scientific">Kutzneria viridogrisea</name>
    <dbReference type="NCBI Taxonomy" id="47990"/>
    <lineage>
        <taxon>Bacteria</taxon>
        <taxon>Bacillati</taxon>
        <taxon>Actinomycetota</taxon>
        <taxon>Actinomycetes</taxon>
        <taxon>Pseudonocardiales</taxon>
        <taxon>Pseudonocardiaceae</taxon>
        <taxon>Kutzneria</taxon>
    </lineage>
</organism>
<dbReference type="Gene3D" id="1.10.260.40">
    <property type="entry name" value="lambda repressor-like DNA-binding domains"/>
    <property type="match status" value="1"/>
</dbReference>
<keyword evidence="3" id="KW-1185">Reference proteome</keyword>
<evidence type="ECO:0000313" key="2">
    <source>
        <dbReference type="EMBL" id="MBA8931245.1"/>
    </source>
</evidence>
<gene>
    <name evidence="2" type="ORF">BC739_008492</name>
</gene>
<feature type="domain" description="HTH cro/C1-type" evidence="1">
    <location>
        <begin position="48"/>
        <end position="82"/>
    </location>
</feature>
<evidence type="ECO:0000259" key="1">
    <source>
        <dbReference type="PROSITE" id="PS50943"/>
    </source>
</evidence>
<dbReference type="Proteomes" id="UP000517916">
    <property type="component" value="Unassembled WGS sequence"/>
</dbReference>
<protein>
    <submittedName>
        <fullName evidence="2">Transcriptional regulator with XRE-family HTH domain</fullName>
    </submittedName>
</protein>
<reference evidence="2 3" key="1">
    <citation type="submission" date="2020-08" db="EMBL/GenBank/DDBJ databases">
        <title>Genomic Encyclopedia of Archaeal and Bacterial Type Strains, Phase II (KMG-II): from individual species to whole genera.</title>
        <authorList>
            <person name="Goeker M."/>
        </authorList>
    </citation>
    <scope>NUCLEOTIDE SEQUENCE [LARGE SCALE GENOMIC DNA]</scope>
    <source>
        <strain evidence="2 3">DSM 43850</strain>
    </source>
</reference>
<proteinExistence type="predicted"/>
<dbReference type="InterPro" id="IPR001387">
    <property type="entry name" value="Cro/C1-type_HTH"/>
</dbReference>
<dbReference type="EMBL" id="JACJID010000008">
    <property type="protein sequence ID" value="MBA8931245.1"/>
    <property type="molecule type" value="Genomic_DNA"/>
</dbReference>
<dbReference type="SUPFAM" id="SSF47413">
    <property type="entry name" value="lambda repressor-like DNA-binding domains"/>
    <property type="match status" value="1"/>
</dbReference>
<evidence type="ECO:0000313" key="3">
    <source>
        <dbReference type="Proteomes" id="UP000517916"/>
    </source>
</evidence>
<comment type="caution">
    <text evidence="2">The sequence shown here is derived from an EMBL/GenBank/DDBJ whole genome shotgun (WGS) entry which is preliminary data.</text>
</comment>
<sequence>MTQDQTGGSLAERLIVLFDSVRRPGDGRRHTNAEVAEFVTGRTGEPCSRQYVAQLRNGERDNPTKHVLEALAEFFTVPVAYFFDDELAGRMRAELELAAALRDNGVRQLALRATELDPADLGVLTDMIEAIRRRKGGRGDA</sequence>
<accession>A0ABR6BWZ1</accession>
<dbReference type="InterPro" id="IPR010982">
    <property type="entry name" value="Lambda_DNA-bd_dom_sf"/>
</dbReference>
<dbReference type="PROSITE" id="PS50943">
    <property type="entry name" value="HTH_CROC1"/>
    <property type="match status" value="1"/>
</dbReference>
<dbReference type="RefSeq" id="WP_025354032.1">
    <property type="nucleotide sequence ID" value="NZ_BAAABQ010000015.1"/>
</dbReference>
<name>A0ABR6BWZ1_9PSEU</name>